<evidence type="ECO:0000313" key="7">
    <source>
        <dbReference type="Proteomes" id="UP001627154"/>
    </source>
</evidence>
<gene>
    <name evidence="6" type="ORF">TKK_016353</name>
</gene>
<evidence type="ECO:0000256" key="2">
    <source>
        <dbReference type="ARBA" id="ARBA00004541"/>
    </source>
</evidence>
<dbReference type="PANTHER" id="PTHR13364">
    <property type="entry name" value="DEFECTIVE SPERMATOGENESIS PROTEIN 39"/>
    <property type="match status" value="1"/>
</dbReference>
<evidence type="ECO:0000256" key="3">
    <source>
        <dbReference type="ARBA" id="ARBA00004603"/>
    </source>
</evidence>
<accession>A0ABD2W681</accession>
<evidence type="ECO:0000256" key="5">
    <source>
        <dbReference type="ARBA" id="ARBA00023329"/>
    </source>
</evidence>
<dbReference type="Proteomes" id="UP001627154">
    <property type="component" value="Unassembled WGS sequence"/>
</dbReference>
<evidence type="ECO:0000256" key="4">
    <source>
        <dbReference type="ARBA" id="ARBA00022753"/>
    </source>
</evidence>
<dbReference type="PANTHER" id="PTHR13364:SF6">
    <property type="entry name" value="SPERMATOGENESIS-DEFECTIVE PROTEIN 39 HOMOLOG"/>
    <property type="match status" value="1"/>
</dbReference>
<comment type="caution">
    <text evidence="6">The sequence shown here is derived from an EMBL/GenBank/DDBJ whole genome shotgun (WGS) entry which is preliminary data.</text>
</comment>
<comment type="subcellular location">
    <subcellularLocation>
        <location evidence="2">Cytoplasmic vesicle</location>
    </subcellularLocation>
    <subcellularLocation>
        <location evidence="1">Early endosome</location>
    </subcellularLocation>
    <subcellularLocation>
        <location evidence="3">Late endosome</location>
    </subcellularLocation>
</comment>
<dbReference type="EMBL" id="JBJJXI010000130">
    <property type="protein sequence ID" value="KAL3388483.1"/>
    <property type="molecule type" value="Genomic_DNA"/>
</dbReference>
<proteinExistence type="predicted"/>
<reference evidence="6 7" key="1">
    <citation type="journal article" date="2024" name="bioRxiv">
        <title>A reference genome for Trichogramma kaykai: A tiny desert-dwelling parasitoid wasp with competing sex-ratio distorters.</title>
        <authorList>
            <person name="Culotta J."/>
            <person name="Lindsey A.R."/>
        </authorList>
    </citation>
    <scope>NUCLEOTIDE SEQUENCE [LARGE SCALE GENOMIC DNA]</scope>
    <source>
        <strain evidence="6 7">KSX58</strain>
    </source>
</reference>
<dbReference type="GO" id="GO:0005770">
    <property type="term" value="C:late endosome"/>
    <property type="evidence" value="ECO:0007669"/>
    <property type="project" value="UniProtKB-SubCell"/>
</dbReference>
<evidence type="ECO:0000256" key="1">
    <source>
        <dbReference type="ARBA" id="ARBA00004412"/>
    </source>
</evidence>
<organism evidence="6 7">
    <name type="scientific">Trichogramma kaykai</name>
    <dbReference type="NCBI Taxonomy" id="54128"/>
    <lineage>
        <taxon>Eukaryota</taxon>
        <taxon>Metazoa</taxon>
        <taxon>Ecdysozoa</taxon>
        <taxon>Arthropoda</taxon>
        <taxon>Hexapoda</taxon>
        <taxon>Insecta</taxon>
        <taxon>Pterygota</taxon>
        <taxon>Neoptera</taxon>
        <taxon>Endopterygota</taxon>
        <taxon>Hymenoptera</taxon>
        <taxon>Apocrita</taxon>
        <taxon>Proctotrupomorpha</taxon>
        <taxon>Chalcidoidea</taxon>
        <taxon>Trichogrammatidae</taxon>
        <taxon>Trichogramma</taxon>
    </lineage>
</organism>
<sequence length="423" mass="47502">MASSNEEDDFWYSTEKRSFSFETTESDNLFGVSKSGTAQLRAGISNIQVTDNVTTYYEPQQSVKPLLSIISDKALAKILEADKIQCKPDESYTIQPETTLRKILIGESYSLESYKSYASKIALLDTAIKTGNGDAILGITLFIKNTLKKSLVQKLLTERSEALNAYIQYLSTRMCTNEICDLLTAQGKTSDAAIKCLNIIIKNTSKEANIDTLLSKILKNYSMLFSNLLDCRETNFVRSYVKLLEWQKNSQNKFSEPLKSNASTLECLRITCKDFWGAPETNSLSPSSLVATQEISSRQYQKVAIITLASLQAWDDIDGLLRKKGWLGGKKLQSSLPIEEVLKLLQEQQAPSGIIEKFLNYVESNKRLQVAKSLNCYKEVINILGTQGDRTALVEYKASLKPNSEEYFFAESILCSTSIKWRN</sequence>
<dbReference type="AlphaFoldDB" id="A0ABD2W681"/>
<evidence type="ECO:0008006" key="8">
    <source>
        <dbReference type="Google" id="ProtNLM"/>
    </source>
</evidence>
<keyword evidence="5" id="KW-0968">Cytoplasmic vesicle</keyword>
<protein>
    <recommendedName>
        <fullName evidence="8">Vps16 C-terminal domain-containing protein</fullName>
    </recommendedName>
</protein>
<evidence type="ECO:0000313" key="6">
    <source>
        <dbReference type="EMBL" id="KAL3388483.1"/>
    </source>
</evidence>
<dbReference type="InterPro" id="IPR040057">
    <property type="entry name" value="Spe-39"/>
</dbReference>
<keyword evidence="4" id="KW-0967">Endosome</keyword>
<name>A0ABD2W681_9HYME</name>
<keyword evidence="7" id="KW-1185">Reference proteome</keyword>
<dbReference type="GO" id="GO:0005769">
    <property type="term" value="C:early endosome"/>
    <property type="evidence" value="ECO:0007669"/>
    <property type="project" value="UniProtKB-SubCell"/>
</dbReference>